<dbReference type="AlphaFoldDB" id="A0AAW1XQZ1"/>
<accession>A0AAW1XQZ1</accession>
<dbReference type="Proteomes" id="UP001457282">
    <property type="component" value="Unassembled WGS sequence"/>
</dbReference>
<organism evidence="2 3">
    <name type="scientific">Rubus argutus</name>
    <name type="common">Southern blackberry</name>
    <dbReference type="NCBI Taxonomy" id="59490"/>
    <lineage>
        <taxon>Eukaryota</taxon>
        <taxon>Viridiplantae</taxon>
        <taxon>Streptophyta</taxon>
        <taxon>Embryophyta</taxon>
        <taxon>Tracheophyta</taxon>
        <taxon>Spermatophyta</taxon>
        <taxon>Magnoliopsida</taxon>
        <taxon>eudicotyledons</taxon>
        <taxon>Gunneridae</taxon>
        <taxon>Pentapetalae</taxon>
        <taxon>rosids</taxon>
        <taxon>fabids</taxon>
        <taxon>Rosales</taxon>
        <taxon>Rosaceae</taxon>
        <taxon>Rosoideae</taxon>
        <taxon>Rosoideae incertae sedis</taxon>
        <taxon>Rubus</taxon>
    </lineage>
</organism>
<dbReference type="Pfam" id="PF07734">
    <property type="entry name" value="FBA_1"/>
    <property type="match status" value="1"/>
</dbReference>
<evidence type="ECO:0000313" key="3">
    <source>
        <dbReference type="Proteomes" id="UP001457282"/>
    </source>
</evidence>
<name>A0AAW1XQZ1_RUBAR</name>
<dbReference type="InterPro" id="IPR006527">
    <property type="entry name" value="F-box-assoc_dom_typ1"/>
</dbReference>
<dbReference type="InterPro" id="IPR017451">
    <property type="entry name" value="F-box-assoc_interact_dom"/>
</dbReference>
<keyword evidence="3" id="KW-1185">Reference proteome</keyword>
<sequence>MSDYFPEEGVTKEVQELYSLHNPAIGESTMLIQPSSLVVPDDTPCPRLDVIGTCFMGVRNRVFLNGSLHWFENGAIWGFESFIVLFDMFSEEFLKMLVPPALAKERDPNVGIDISRHGESLAIVKIASSEDDNAIIHMWVMKEYGVTESWTELFTIRVEGYPRNFLKPYFFKPFGLRSGEIVLDVVGRGLLSVNPKSNQVKQIGLDGVDCYNFVDSFVESLVLLGQANAISY</sequence>
<gene>
    <name evidence="2" type="ORF">M0R45_015191</name>
</gene>
<comment type="caution">
    <text evidence="2">The sequence shown here is derived from an EMBL/GenBank/DDBJ whole genome shotgun (WGS) entry which is preliminary data.</text>
</comment>
<reference evidence="2 3" key="1">
    <citation type="journal article" date="2023" name="G3 (Bethesda)">
        <title>A chromosome-length genome assembly and annotation of blackberry (Rubus argutus, cv. 'Hillquist').</title>
        <authorList>
            <person name="Bruna T."/>
            <person name="Aryal R."/>
            <person name="Dudchenko O."/>
            <person name="Sargent D.J."/>
            <person name="Mead D."/>
            <person name="Buti M."/>
            <person name="Cavallini A."/>
            <person name="Hytonen T."/>
            <person name="Andres J."/>
            <person name="Pham M."/>
            <person name="Weisz D."/>
            <person name="Mascagni F."/>
            <person name="Usai G."/>
            <person name="Natali L."/>
            <person name="Bassil N."/>
            <person name="Fernandez G.E."/>
            <person name="Lomsadze A."/>
            <person name="Armour M."/>
            <person name="Olukolu B."/>
            <person name="Poorten T."/>
            <person name="Britton C."/>
            <person name="Davik J."/>
            <person name="Ashrafi H."/>
            <person name="Aiden E.L."/>
            <person name="Borodovsky M."/>
            <person name="Worthington M."/>
        </authorList>
    </citation>
    <scope>NUCLEOTIDE SEQUENCE [LARGE SCALE GENOMIC DNA]</scope>
    <source>
        <tissue evidence="2">Leaf</tissue>
    </source>
</reference>
<protein>
    <recommendedName>
        <fullName evidence="1">F-box associated beta-propeller type 1 domain-containing protein</fullName>
    </recommendedName>
</protein>
<dbReference type="NCBIfam" id="TIGR01640">
    <property type="entry name" value="F_box_assoc_1"/>
    <property type="match status" value="1"/>
</dbReference>
<proteinExistence type="predicted"/>
<dbReference type="EMBL" id="JBEDUW010000003">
    <property type="protein sequence ID" value="KAK9938458.1"/>
    <property type="molecule type" value="Genomic_DNA"/>
</dbReference>
<evidence type="ECO:0000313" key="2">
    <source>
        <dbReference type="EMBL" id="KAK9938458.1"/>
    </source>
</evidence>
<evidence type="ECO:0000259" key="1">
    <source>
        <dbReference type="Pfam" id="PF07734"/>
    </source>
</evidence>
<feature type="domain" description="F-box associated beta-propeller type 1" evidence="1">
    <location>
        <begin position="52"/>
        <end position="159"/>
    </location>
</feature>